<evidence type="ECO:0000313" key="2">
    <source>
        <dbReference type="Proteomes" id="UP000235916"/>
    </source>
</evidence>
<dbReference type="PANTHER" id="PTHR35936">
    <property type="entry name" value="MEMBRANE-BOUND LYTIC MUREIN TRANSGLYCOSYLASE F"/>
    <property type="match status" value="1"/>
</dbReference>
<dbReference type="Proteomes" id="UP000235916">
    <property type="component" value="Unassembled WGS sequence"/>
</dbReference>
<name>A0A2N8KU73_9BURK</name>
<proteinExistence type="predicted"/>
<evidence type="ECO:0000313" key="1">
    <source>
        <dbReference type="EMBL" id="PND36980.1"/>
    </source>
</evidence>
<comment type="caution">
    <text evidence="1">The sequence shown here is derived from an EMBL/GenBank/DDBJ whole genome shotgun (WGS) entry which is preliminary data.</text>
</comment>
<keyword evidence="2" id="KW-1185">Reference proteome</keyword>
<sequence length="283" mass="30960">MNRSRLPPMPQLHTSPHRAHKGILFSLLACGTLLGLCAPVRAAEGGPESVHICHENEDAFPWLLKDKPGYSQIMMTQLEKQLGTPIKLVPMPWKQCLAEVKSGKIDGAMNASFSAERAEFAHYPLKLDGEADATKRMYRATYALYKTKGASVSWDGKALSGNGTFGAQAGFSIVAQLKQLGVKVEDNAPTADELLNRVASGRYLAAALQTTEAEASLAALPALHSKIERVSPPLVDKAYFTIFSKPFFTKHGQTAREVWRLQGKLRESPEFKGQVSHLMKSVD</sequence>
<gene>
    <name evidence="1" type="ORF">C1O66_05155</name>
</gene>
<dbReference type="Gene3D" id="3.40.190.10">
    <property type="entry name" value="Periplasmic binding protein-like II"/>
    <property type="match status" value="2"/>
</dbReference>
<dbReference type="OrthoDB" id="9133137at2"/>
<dbReference type="PANTHER" id="PTHR35936:SF19">
    <property type="entry name" value="AMINO-ACID-BINDING PROTEIN YXEM-RELATED"/>
    <property type="match status" value="1"/>
</dbReference>
<dbReference type="SUPFAM" id="SSF53850">
    <property type="entry name" value="Periplasmic binding protein-like II"/>
    <property type="match status" value="1"/>
</dbReference>
<accession>A0A2N8KU73</accession>
<dbReference type="EMBL" id="POSP01000003">
    <property type="protein sequence ID" value="PND36980.1"/>
    <property type="molecule type" value="Genomic_DNA"/>
</dbReference>
<organism evidence="1 2">
    <name type="scientific">Kinneretia aquatilis</name>
    <dbReference type="NCBI Taxonomy" id="2070761"/>
    <lineage>
        <taxon>Bacteria</taxon>
        <taxon>Pseudomonadati</taxon>
        <taxon>Pseudomonadota</taxon>
        <taxon>Betaproteobacteria</taxon>
        <taxon>Burkholderiales</taxon>
        <taxon>Sphaerotilaceae</taxon>
        <taxon>Roseateles</taxon>
    </lineage>
</organism>
<dbReference type="AlphaFoldDB" id="A0A2N8KU73"/>
<reference evidence="1 2" key="1">
    <citation type="submission" date="2018-01" db="EMBL/GenBank/DDBJ databases">
        <title>Draft genome sequence of Paucibacter aquatile CR182 isolated from freshwater of the Nakdong River.</title>
        <authorList>
            <person name="Choi A."/>
            <person name="Chung E.J."/>
        </authorList>
    </citation>
    <scope>NUCLEOTIDE SEQUENCE [LARGE SCALE GENOMIC DNA]</scope>
    <source>
        <strain evidence="1 2">CR182</strain>
    </source>
</reference>
<protein>
    <submittedName>
        <fullName evidence="1">Uncharacterized protein</fullName>
    </submittedName>
</protein>